<keyword evidence="3" id="KW-1185">Reference proteome</keyword>
<dbReference type="GO" id="GO:0005507">
    <property type="term" value="F:copper ion binding"/>
    <property type="evidence" value="ECO:0007669"/>
    <property type="project" value="TreeGrafter"/>
</dbReference>
<dbReference type="PANTHER" id="PTHR23419">
    <property type="entry name" value="DIVALENT CATION TOLERANCE CUTA-RELATED"/>
    <property type="match status" value="1"/>
</dbReference>
<name>A0A0F3IG43_9GAMM</name>
<protein>
    <submittedName>
        <fullName evidence="2">Dihydroorotate dehydrogenase</fullName>
    </submittedName>
</protein>
<dbReference type="EMBL" id="LAJX01000214">
    <property type="protein sequence ID" value="KJV05523.1"/>
    <property type="molecule type" value="Genomic_DNA"/>
</dbReference>
<comment type="similarity">
    <text evidence="1">Belongs to the CutA family.</text>
</comment>
<dbReference type="InterPro" id="IPR015867">
    <property type="entry name" value="N-reg_PII/ATP_PRibTrfase_C"/>
</dbReference>
<dbReference type="SUPFAM" id="SSF54913">
    <property type="entry name" value="GlnB-like"/>
    <property type="match status" value="1"/>
</dbReference>
<reference evidence="2 3" key="2">
    <citation type="journal article" date="2016" name="Microb. Ecol.">
        <title>Genome Characteristics of a Novel Type I Methanotroph (Sn10-6) Isolated from a Flooded Indian Rice Field.</title>
        <authorList>
            <person name="Rahalkar M.C."/>
            <person name="Pandit P.S."/>
            <person name="Dhakephalkar P.K."/>
            <person name="Pore S."/>
            <person name="Arora P."/>
            <person name="Kapse N."/>
        </authorList>
    </citation>
    <scope>NUCLEOTIDE SEQUENCE [LARGE SCALE GENOMIC DNA]</scope>
    <source>
        <strain evidence="2 3">Sn10-6</strain>
    </source>
</reference>
<evidence type="ECO:0000313" key="2">
    <source>
        <dbReference type="EMBL" id="KJV05523.1"/>
    </source>
</evidence>
<proteinExistence type="inferred from homology"/>
<gene>
    <name evidence="2" type="ORF">VZ94_17605</name>
</gene>
<dbReference type="RefSeq" id="WP_045780217.1">
    <property type="nucleotide sequence ID" value="NZ_LAJX01000214.1"/>
</dbReference>
<dbReference type="PANTHER" id="PTHR23419:SF8">
    <property type="entry name" value="FI09726P"/>
    <property type="match status" value="1"/>
</dbReference>
<sequence>MPAYQMIYCTCPDKESAKKLAGLLVTKKLAACVNIMPGITSVYSWQDQIETTQEHLLLIKTRADNYSQIETTLFKHHPYEVPEIVAVNIECGLPEYFEWIDSCLS</sequence>
<dbReference type="Pfam" id="PF03091">
    <property type="entry name" value="CutA1"/>
    <property type="match status" value="1"/>
</dbReference>
<accession>A0A0F3IG43</accession>
<dbReference type="AlphaFoldDB" id="A0A0F3IG43"/>
<organism evidence="2 3">
    <name type="scientific">Methylocucumis oryzae</name>
    <dbReference type="NCBI Taxonomy" id="1632867"/>
    <lineage>
        <taxon>Bacteria</taxon>
        <taxon>Pseudomonadati</taxon>
        <taxon>Pseudomonadota</taxon>
        <taxon>Gammaproteobacteria</taxon>
        <taxon>Methylococcales</taxon>
        <taxon>Methylococcaceae</taxon>
        <taxon>Methylocucumis</taxon>
    </lineage>
</organism>
<dbReference type="Proteomes" id="UP000033684">
    <property type="component" value="Unassembled WGS sequence"/>
</dbReference>
<evidence type="ECO:0000313" key="3">
    <source>
        <dbReference type="Proteomes" id="UP000033684"/>
    </source>
</evidence>
<dbReference type="Gene3D" id="3.30.70.120">
    <property type="match status" value="1"/>
</dbReference>
<dbReference type="OrthoDB" id="37622at2"/>
<dbReference type="GO" id="GO:0010038">
    <property type="term" value="P:response to metal ion"/>
    <property type="evidence" value="ECO:0007669"/>
    <property type="project" value="InterPro"/>
</dbReference>
<reference evidence="3" key="1">
    <citation type="submission" date="2015-03" db="EMBL/GenBank/DDBJ databases">
        <title>Draft genome sequence of a novel methanotroph (Sn10-6) isolated from flooded ricefield rhizosphere in India.</title>
        <authorList>
            <person name="Pandit P.S."/>
            <person name="Pore S.D."/>
            <person name="Arora P."/>
            <person name="Kapse N.G."/>
            <person name="Dhakephalkar P.K."/>
            <person name="Rahalkar M.C."/>
        </authorList>
    </citation>
    <scope>NUCLEOTIDE SEQUENCE [LARGE SCALE GENOMIC DNA]</scope>
    <source>
        <strain evidence="3">Sn10-6</strain>
    </source>
</reference>
<dbReference type="InterPro" id="IPR004323">
    <property type="entry name" value="Ion_tolerance_CutA"/>
</dbReference>
<dbReference type="InterPro" id="IPR011322">
    <property type="entry name" value="N-reg_PII-like_a/b"/>
</dbReference>
<comment type="caution">
    <text evidence="2">The sequence shown here is derived from an EMBL/GenBank/DDBJ whole genome shotgun (WGS) entry which is preliminary data.</text>
</comment>
<evidence type="ECO:0000256" key="1">
    <source>
        <dbReference type="ARBA" id="ARBA00010169"/>
    </source>
</evidence>